<reference evidence="2 3" key="1">
    <citation type="journal article" date="2015" name="BMC Genomics">
        <title>Comparative genomics and metabolic profiling of the genus Lysobacter.</title>
        <authorList>
            <person name="de Bruijn I."/>
            <person name="Cheng X."/>
            <person name="de Jager V."/>
            <person name="Exposito R.G."/>
            <person name="Watrous J."/>
            <person name="Patel N."/>
            <person name="Postma J."/>
            <person name="Dorrestein P.C."/>
            <person name="Kobayashi D."/>
            <person name="Raaijmakers J.M."/>
        </authorList>
    </citation>
    <scope>NUCLEOTIDE SEQUENCE [LARGE SCALE GENOMIC DNA]</scope>
    <source>
        <strain evidence="2 3">76</strain>
    </source>
</reference>
<dbReference type="PATRIC" id="fig|84531.7.peg.4924"/>
<dbReference type="OrthoDB" id="8912654at2"/>
<feature type="transmembrane region" description="Helical" evidence="1">
    <location>
        <begin position="6"/>
        <end position="29"/>
    </location>
</feature>
<evidence type="ECO:0000256" key="1">
    <source>
        <dbReference type="SAM" id="Phobius"/>
    </source>
</evidence>
<dbReference type="STRING" id="84531.LA76x_4698"/>
<dbReference type="KEGG" id="lab:LA76x_4698"/>
<organism evidence="2 3">
    <name type="scientific">Lysobacter antibioticus</name>
    <dbReference type="NCBI Taxonomy" id="84531"/>
    <lineage>
        <taxon>Bacteria</taxon>
        <taxon>Pseudomonadati</taxon>
        <taxon>Pseudomonadota</taxon>
        <taxon>Gammaproteobacteria</taxon>
        <taxon>Lysobacterales</taxon>
        <taxon>Lysobacteraceae</taxon>
        <taxon>Lysobacter</taxon>
    </lineage>
</organism>
<feature type="transmembrane region" description="Helical" evidence="1">
    <location>
        <begin position="92"/>
        <end position="112"/>
    </location>
</feature>
<evidence type="ECO:0000313" key="3">
    <source>
        <dbReference type="Proteomes" id="UP000060787"/>
    </source>
</evidence>
<sequence>MIEFLQIVFSFPTAFYSVLLGVVVGYWLLSALGLVGMDVADGLFGHGHGHFGGDGHFHGHGHGPGHGHALGDQSLADGAHHHQSVFDPLMRLGLGGIPVTVVLSVLVATAWALTYLADLYLLRLLPDGGLRFAADIVALVVAFVLAIPVAAFALRPVRRLLRKMQPEPPRPLLGQTAVIRSPGVSRVTGTAAIEDGGAGLILQIRDESGERFKRGDRVVLIEYLADQNAYRVVSEDEFRGA</sequence>
<dbReference type="RefSeq" id="WP_057919421.1">
    <property type="nucleotide sequence ID" value="NZ_CP011129.1"/>
</dbReference>
<feature type="transmembrane region" description="Helical" evidence="1">
    <location>
        <begin position="132"/>
        <end position="154"/>
    </location>
</feature>
<keyword evidence="1 2" id="KW-0812">Transmembrane</keyword>
<dbReference type="EMBL" id="CP011129">
    <property type="protein sequence ID" value="ALN82801.1"/>
    <property type="molecule type" value="Genomic_DNA"/>
</dbReference>
<keyword evidence="3" id="KW-1185">Reference proteome</keyword>
<dbReference type="AlphaFoldDB" id="A0A0S2E523"/>
<dbReference type="KEGG" id="laq:GLA29479_5042"/>
<gene>
    <name evidence="2" type="ORF">LA76x_4698</name>
</gene>
<proteinExistence type="predicted"/>
<dbReference type="eggNOG" id="ENOG5030X71">
    <property type="taxonomic scope" value="Bacteria"/>
</dbReference>
<name>A0A0S2E523_LYSAN</name>
<dbReference type="Proteomes" id="UP000060787">
    <property type="component" value="Chromosome"/>
</dbReference>
<protein>
    <submittedName>
        <fullName evidence="2">Putative transmembrane protein</fullName>
    </submittedName>
</protein>
<keyword evidence="1" id="KW-0472">Membrane</keyword>
<evidence type="ECO:0000313" key="2">
    <source>
        <dbReference type="EMBL" id="ALN82801.1"/>
    </source>
</evidence>
<accession>A0A0S2E523</accession>
<keyword evidence="1" id="KW-1133">Transmembrane helix</keyword>